<evidence type="ECO:0000313" key="2">
    <source>
        <dbReference type="Proteomes" id="UP001054837"/>
    </source>
</evidence>
<accession>A0AAV4U963</accession>
<proteinExistence type="predicted"/>
<dbReference type="AlphaFoldDB" id="A0AAV4U963"/>
<dbReference type="Proteomes" id="UP001054837">
    <property type="component" value="Unassembled WGS sequence"/>
</dbReference>
<sequence length="149" mass="16896">MNLRKKESCRLLTCPDLPRVDLRTARYVLVPEHLDDLVVEEGHEEEGREVEEEDDEQLVDLGVLVAPGVGAVGEVVRLHPEAELRLVSMTMASGSTRTSEVHQMMTMAFLARLAVLLNWRGWQMAYQRSMEMKVRVSTDTDTETLCKGR</sequence>
<name>A0AAV4U963_9ARAC</name>
<reference evidence="1 2" key="1">
    <citation type="submission" date="2021-06" db="EMBL/GenBank/DDBJ databases">
        <title>Caerostris darwini draft genome.</title>
        <authorList>
            <person name="Kono N."/>
            <person name="Arakawa K."/>
        </authorList>
    </citation>
    <scope>NUCLEOTIDE SEQUENCE [LARGE SCALE GENOMIC DNA]</scope>
</reference>
<dbReference type="EMBL" id="BPLQ01010896">
    <property type="protein sequence ID" value="GIY54272.1"/>
    <property type="molecule type" value="Genomic_DNA"/>
</dbReference>
<organism evidence="1 2">
    <name type="scientific">Caerostris darwini</name>
    <dbReference type="NCBI Taxonomy" id="1538125"/>
    <lineage>
        <taxon>Eukaryota</taxon>
        <taxon>Metazoa</taxon>
        <taxon>Ecdysozoa</taxon>
        <taxon>Arthropoda</taxon>
        <taxon>Chelicerata</taxon>
        <taxon>Arachnida</taxon>
        <taxon>Araneae</taxon>
        <taxon>Araneomorphae</taxon>
        <taxon>Entelegynae</taxon>
        <taxon>Araneoidea</taxon>
        <taxon>Araneidae</taxon>
        <taxon>Caerostris</taxon>
    </lineage>
</organism>
<keyword evidence="2" id="KW-1185">Reference proteome</keyword>
<comment type="caution">
    <text evidence="1">The sequence shown here is derived from an EMBL/GenBank/DDBJ whole genome shotgun (WGS) entry which is preliminary data.</text>
</comment>
<gene>
    <name evidence="1" type="primary">AVEN_170406_1</name>
    <name evidence="1" type="ORF">CDAR_507691</name>
</gene>
<evidence type="ECO:0000313" key="1">
    <source>
        <dbReference type="EMBL" id="GIY54272.1"/>
    </source>
</evidence>
<protein>
    <submittedName>
        <fullName evidence="1">Uncharacterized protein</fullName>
    </submittedName>
</protein>